<dbReference type="PROSITE" id="PS51421">
    <property type="entry name" value="RAS"/>
    <property type="match status" value="1"/>
</dbReference>
<feature type="region of interest" description="Disordered" evidence="15">
    <location>
        <begin position="759"/>
        <end position="780"/>
    </location>
</feature>
<dbReference type="InterPro" id="IPR056764">
    <property type="entry name" value="LbH_EIF2B3/5"/>
</dbReference>
<dbReference type="SMART" id="SM00173">
    <property type="entry name" value="RAS"/>
    <property type="match status" value="1"/>
</dbReference>
<gene>
    <name evidence="17" type="ORF">BN1723_009834</name>
</gene>
<dbReference type="InterPro" id="IPR001806">
    <property type="entry name" value="Small_GTPase"/>
</dbReference>
<dbReference type="Gene3D" id="3.40.50.300">
    <property type="entry name" value="P-loop containing nucleotide triphosphate hydrolases"/>
    <property type="match status" value="1"/>
</dbReference>
<evidence type="ECO:0000256" key="9">
    <source>
        <dbReference type="ARBA" id="ARBA00023242"/>
    </source>
</evidence>
<comment type="subunit">
    <text evidence="12">Component of the translation initiation factor 2B (eIF2B) complex which is a heterodecamer of two sets of five different subunits: alpha, beta, gamma, delta and epsilon. Subunits alpha, beta and delta comprise a regulatory subcomplex and subunits epsilon and gamma comprise a catalytic subcomplex. Within the complex, the hexameric regulatory complex resides at the center, with the two heterodimeric catalytic subcomplexes bound on opposite sides.</text>
</comment>
<dbReference type="GO" id="GO:0031369">
    <property type="term" value="F:translation initiation factor binding"/>
    <property type="evidence" value="ECO:0007669"/>
    <property type="project" value="TreeGrafter"/>
</dbReference>
<dbReference type="SUPFAM" id="SSF53448">
    <property type="entry name" value="Nucleotide-diphospho-sugar transferases"/>
    <property type="match status" value="1"/>
</dbReference>
<dbReference type="Gene3D" id="3.90.550.10">
    <property type="entry name" value="Spore Coat Polysaccharide Biosynthesis Protein SpsA, Chain A"/>
    <property type="match status" value="1"/>
</dbReference>
<evidence type="ECO:0000256" key="6">
    <source>
        <dbReference type="ARBA" id="ARBA00023015"/>
    </source>
</evidence>
<dbReference type="PROSITE" id="PS00434">
    <property type="entry name" value="HSF_DOMAIN"/>
    <property type="match status" value="1"/>
</dbReference>
<comment type="similarity">
    <text evidence="3">Belongs to the eIF-2B gamma/epsilon subunits family.</text>
</comment>
<keyword evidence="14" id="KW-0175">Coiled coil</keyword>
<evidence type="ECO:0000256" key="13">
    <source>
        <dbReference type="RuleBase" id="RU004020"/>
    </source>
</evidence>
<dbReference type="CDD" id="cd04197">
    <property type="entry name" value="eIF-2B_epsilon_N"/>
    <property type="match status" value="1"/>
</dbReference>
<dbReference type="PANTHER" id="PTHR45887:SF1">
    <property type="entry name" value="TRANSLATION INITIATION FACTOR EIF-2B SUBUNIT EPSILON"/>
    <property type="match status" value="1"/>
</dbReference>
<dbReference type="Gene3D" id="2.160.10.10">
    <property type="entry name" value="Hexapeptide repeat proteins"/>
    <property type="match status" value="1"/>
</dbReference>
<dbReference type="SMART" id="SM00175">
    <property type="entry name" value="RAB"/>
    <property type="match status" value="1"/>
</dbReference>
<keyword evidence="5" id="KW-0963">Cytoplasm</keyword>
<dbReference type="FunFam" id="3.90.550.10:FF:000066">
    <property type="entry name" value="Translation initiation factor eIF-2B subunit epsilon"/>
    <property type="match status" value="1"/>
</dbReference>
<evidence type="ECO:0000259" key="16">
    <source>
        <dbReference type="PROSITE" id="PS00434"/>
    </source>
</evidence>
<keyword evidence="6" id="KW-0805">Transcription regulation</keyword>
<dbReference type="InterPro" id="IPR027417">
    <property type="entry name" value="P-loop_NTPase"/>
</dbReference>
<feature type="coiled-coil region" evidence="14">
    <location>
        <begin position="138"/>
        <end position="172"/>
    </location>
</feature>
<evidence type="ECO:0000256" key="11">
    <source>
        <dbReference type="ARBA" id="ARBA00031190"/>
    </source>
</evidence>
<feature type="domain" description="HSF-type DNA-binding" evidence="16">
    <location>
        <begin position="57"/>
        <end position="81"/>
    </location>
</feature>
<comment type="similarity">
    <text evidence="13">Belongs to the HSF family.</text>
</comment>
<dbReference type="EMBL" id="CVQI01003558">
    <property type="protein sequence ID" value="CRK12877.1"/>
    <property type="molecule type" value="Genomic_DNA"/>
</dbReference>
<keyword evidence="8" id="KW-0804">Transcription</keyword>
<dbReference type="SMART" id="SM00415">
    <property type="entry name" value="HSF"/>
    <property type="match status" value="1"/>
</dbReference>
<dbReference type="InterPro" id="IPR051956">
    <property type="entry name" value="eIF2B_epsilon"/>
</dbReference>
<dbReference type="GO" id="GO:0005525">
    <property type="term" value="F:GTP binding"/>
    <property type="evidence" value="ECO:0007669"/>
    <property type="project" value="InterPro"/>
</dbReference>
<evidence type="ECO:0000313" key="17">
    <source>
        <dbReference type="EMBL" id="CRK12877.1"/>
    </source>
</evidence>
<dbReference type="Pfam" id="PF00447">
    <property type="entry name" value="HSF_DNA-bind"/>
    <property type="match status" value="1"/>
</dbReference>
<dbReference type="GO" id="GO:0005634">
    <property type="term" value="C:nucleus"/>
    <property type="evidence" value="ECO:0007669"/>
    <property type="project" value="UniProtKB-SubCell"/>
</dbReference>
<feature type="region of interest" description="Disordered" evidence="15">
    <location>
        <begin position="978"/>
        <end position="1030"/>
    </location>
</feature>
<dbReference type="PRINTS" id="PR00056">
    <property type="entry name" value="HSFDOMAIN"/>
</dbReference>
<evidence type="ECO:0000256" key="10">
    <source>
        <dbReference type="ARBA" id="ARBA00030179"/>
    </source>
</evidence>
<dbReference type="PANTHER" id="PTHR45887">
    <property type="entry name" value="TRANSLATION INITIATION FACTOR EIF-2B SUBUNIT EPSILON"/>
    <property type="match status" value="1"/>
</dbReference>
<evidence type="ECO:0000256" key="8">
    <source>
        <dbReference type="ARBA" id="ARBA00023163"/>
    </source>
</evidence>
<dbReference type="InterPro" id="IPR036388">
    <property type="entry name" value="WH-like_DNA-bd_sf"/>
</dbReference>
<dbReference type="PROSITE" id="PS51419">
    <property type="entry name" value="RAB"/>
    <property type="match status" value="1"/>
</dbReference>
<dbReference type="Pfam" id="PF00071">
    <property type="entry name" value="Ras"/>
    <property type="match status" value="1"/>
</dbReference>
<sequence>MPPEGDGAAQGGNNSSDFVRKLYKMLEDPAYANIVRWGNEGDTFVILETDKFTNDILPKHFKHSNFSSFVRQLNKYDFHKLRRNDENNESPYGKQAWEFKHAAFRADRKDNLDNIRRKAPAQRKAQPTEDSFTTNQSINLLQETLFAQQQQVQALQEQFVELSRANKTLVHEVHSLQKTIDTTNLRPTTGPSPAPNFTIASAASRPIDRRTPLMSQQKGKQGKKPAKAGEGKREDVLQAVVSTAPWWGNNVEIQIMMLMRPPNLQVIADSFQDRFHPLTIDQPRCLLPLANTPLIEYTLEFLAMNGVQEVHIYPGAHGEQLEDYINRSRWSTSSNKSPFANLSFIRVSDARSVGDFLRDLDGRGYIDGDFVLVHGDLVSNMSLEKALTGHKARKEASATNIMTVVLRSGGDDEHRTKANGITPTFVIDSKTRRCLHYDESHPLQSDHYMTLDPTIIDELSADFEVRSDFIDAQIDICTPEVLALWSESFDYELPRRNFLHGVLKDWELNGKAIYAEILEDGYAARANNLQMYEAISRDVIGRWTFPFIPDCNVLPGQSYQMRKHGVSAEDGVEFALSSKVSNAIFGKNTIVGSGSTVSGSIIGRRCTIGVNVSIEDSFIWDDAIIADGAVVRRSILGHSTVVGKKASVGEGSVLSSEVTVSDDIHLPENTVISSLSHDGKPVDPDTKLLGPRGRGTAYVDPEAEDFDDEDPAILQRSLLYNLSELSLSASSLSTLSSDLDSDFGDDDYNTSLSADESRHRLSSFASDDSGGGGKSSSSASSFHQDAVHGLLDALRDDTGDFDSAKLEFMGLRLANDASDVQMRKAVAEEYRGMWASSNLGADAFLLVYDITSKDSLDALQYFNDLIDMETETRLDNAERARRAGLPAGYSRIHPGSGSGAKTVAPVKIVAGNKCDLQESRVVPAATGLDWARRRGCGFMETSARLEVNIEETFALIVRRVVEARRLAELGLDQSDSMALDRRGMTKPLSPLPGTGTGEAGEVDDSSSNEKRAPGLRGPNLHGDRVGRGQGSIWKKLRCW</sequence>
<dbReference type="GO" id="GO:0005851">
    <property type="term" value="C:eukaryotic translation initiation factor 2B complex"/>
    <property type="evidence" value="ECO:0007669"/>
    <property type="project" value="TreeGrafter"/>
</dbReference>
<dbReference type="GO" id="GO:0005085">
    <property type="term" value="F:guanyl-nucleotide exchange factor activity"/>
    <property type="evidence" value="ECO:0007669"/>
    <property type="project" value="UniProtKB-ARBA"/>
</dbReference>
<dbReference type="Gene3D" id="1.10.10.10">
    <property type="entry name" value="Winged helix-like DNA-binding domain superfamily/Winged helix DNA-binding domain"/>
    <property type="match status" value="1"/>
</dbReference>
<comment type="subcellular location">
    <subcellularLocation>
        <location evidence="2">Cytoplasm</location>
        <location evidence="2">Cytosol</location>
    </subcellularLocation>
    <subcellularLocation>
        <location evidence="1">Nucleus</location>
    </subcellularLocation>
</comment>
<dbReference type="InterPro" id="IPR000232">
    <property type="entry name" value="HSF_DNA-bd"/>
</dbReference>
<dbReference type="GO" id="GO:0043565">
    <property type="term" value="F:sequence-specific DNA binding"/>
    <property type="evidence" value="ECO:0007669"/>
    <property type="project" value="InterPro"/>
</dbReference>
<dbReference type="GO" id="GO:0003700">
    <property type="term" value="F:DNA-binding transcription factor activity"/>
    <property type="evidence" value="ECO:0007669"/>
    <property type="project" value="InterPro"/>
</dbReference>
<dbReference type="PRINTS" id="PR00449">
    <property type="entry name" value="RASTRNSFRMNG"/>
</dbReference>
<dbReference type="Pfam" id="PF25084">
    <property type="entry name" value="LbH_EIF2B"/>
    <property type="match status" value="1"/>
</dbReference>
<feature type="compositionally biased region" description="Basic and acidic residues" evidence="15">
    <location>
        <begin position="677"/>
        <end position="686"/>
    </location>
</feature>
<evidence type="ECO:0000256" key="4">
    <source>
        <dbReference type="ARBA" id="ARBA00018601"/>
    </source>
</evidence>
<dbReference type="Proteomes" id="UP000045706">
    <property type="component" value="Unassembled WGS sequence"/>
</dbReference>
<dbReference type="FunFam" id="1.10.10.10:FF:000027">
    <property type="entry name" value="Heat shock transcription factor 1"/>
    <property type="match status" value="1"/>
</dbReference>
<evidence type="ECO:0000256" key="3">
    <source>
        <dbReference type="ARBA" id="ARBA00007878"/>
    </source>
</evidence>
<evidence type="ECO:0000256" key="14">
    <source>
        <dbReference type="SAM" id="Coils"/>
    </source>
</evidence>
<organism evidence="17 18">
    <name type="scientific">Verticillium longisporum</name>
    <name type="common">Verticillium dahliae var. longisporum</name>
    <dbReference type="NCBI Taxonomy" id="100787"/>
    <lineage>
        <taxon>Eukaryota</taxon>
        <taxon>Fungi</taxon>
        <taxon>Dikarya</taxon>
        <taxon>Ascomycota</taxon>
        <taxon>Pezizomycotina</taxon>
        <taxon>Sordariomycetes</taxon>
        <taxon>Hypocreomycetidae</taxon>
        <taxon>Glomerellales</taxon>
        <taxon>Plectosphaerellaceae</taxon>
        <taxon>Verticillium</taxon>
    </lineage>
</organism>
<dbReference type="InterPro" id="IPR036390">
    <property type="entry name" value="WH_DNA-bd_sf"/>
</dbReference>
<feature type="region of interest" description="Disordered" evidence="15">
    <location>
        <begin position="208"/>
        <end position="234"/>
    </location>
</feature>
<evidence type="ECO:0000256" key="1">
    <source>
        <dbReference type="ARBA" id="ARBA00004123"/>
    </source>
</evidence>
<dbReference type="InterPro" id="IPR035543">
    <property type="entry name" value="eIF-2B_epsilon_N"/>
</dbReference>
<reference evidence="18" key="1">
    <citation type="submission" date="2015-05" db="EMBL/GenBank/DDBJ databases">
        <authorList>
            <person name="Fogelqvist Johan"/>
        </authorList>
    </citation>
    <scope>NUCLEOTIDE SEQUENCE [LARGE SCALE GENOMIC DNA]</scope>
</reference>
<dbReference type="Pfam" id="PF00483">
    <property type="entry name" value="NTP_transferase"/>
    <property type="match status" value="1"/>
</dbReference>
<name>A0A0G4KT32_VERLO</name>
<dbReference type="GO" id="GO:0003743">
    <property type="term" value="F:translation initiation factor activity"/>
    <property type="evidence" value="ECO:0007669"/>
    <property type="project" value="TreeGrafter"/>
</dbReference>
<dbReference type="InterPro" id="IPR005835">
    <property type="entry name" value="NTP_transferase_dom"/>
</dbReference>
<proteinExistence type="inferred from homology"/>
<dbReference type="InterPro" id="IPR029044">
    <property type="entry name" value="Nucleotide-diphossugar_trans"/>
</dbReference>
<dbReference type="AlphaFoldDB" id="A0A0G4KT32"/>
<accession>A0A0G4KT32</accession>
<evidence type="ECO:0000256" key="2">
    <source>
        <dbReference type="ARBA" id="ARBA00004514"/>
    </source>
</evidence>
<evidence type="ECO:0000256" key="7">
    <source>
        <dbReference type="ARBA" id="ARBA00023125"/>
    </source>
</evidence>
<evidence type="ECO:0000256" key="5">
    <source>
        <dbReference type="ARBA" id="ARBA00022490"/>
    </source>
</evidence>
<protein>
    <recommendedName>
        <fullName evidence="4">Mannose-1-phosphate guanyltransferase</fullName>
    </recommendedName>
    <alternativeName>
        <fullName evidence="11">GDP-mannose pyrophosphorylase</fullName>
    </alternativeName>
    <alternativeName>
        <fullName evidence="10">GTP-mannose-1-phosphate guanylyltransferase</fullName>
    </alternativeName>
</protein>
<feature type="region of interest" description="Disordered" evidence="15">
    <location>
        <begin position="675"/>
        <end position="706"/>
    </location>
</feature>
<evidence type="ECO:0000256" key="12">
    <source>
        <dbReference type="ARBA" id="ARBA00046432"/>
    </source>
</evidence>
<dbReference type="SUPFAM" id="SSF46785">
    <property type="entry name" value="Winged helix' DNA-binding domain"/>
    <property type="match status" value="1"/>
</dbReference>
<dbReference type="SUPFAM" id="SSF52540">
    <property type="entry name" value="P-loop containing nucleoside triphosphate hydrolases"/>
    <property type="match status" value="1"/>
</dbReference>
<dbReference type="GO" id="GO:0003924">
    <property type="term" value="F:GTPase activity"/>
    <property type="evidence" value="ECO:0007669"/>
    <property type="project" value="InterPro"/>
</dbReference>
<evidence type="ECO:0000256" key="15">
    <source>
        <dbReference type="SAM" id="MobiDB-lite"/>
    </source>
</evidence>
<keyword evidence="9" id="KW-0539">Nucleus</keyword>
<keyword evidence="7" id="KW-0238">DNA-binding</keyword>
<evidence type="ECO:0000313" key="18">
    <source>
        <dbReference type="Proteomes" id="UP000045706"/>
    </source>
</evidence>